<gene>
    <name evidence="6" type="ORF">GCM10022256_18280</name>
</gene>
<evidence type="ECO:0000259" key="5">
    <source>
        <dbReference type="PROSITE" id="PS50995"/>
    </source>
</evidence>
<feature type="region of interest" description="Disordered" evidence="4">
    <location>
        <begin position="1"/>
        <end position="21"/>
    </location>
</feature>
<keyword evidence="7" id="KW-1185">Reference proteome</keyword>
<accession>A0ABP8E236</accession>
<evidence type="ECO:0000313" key="6">
    <source>
        <dbReference type="EMBL" id="GAA4266216.1"/>
    </source>
</evidence>
<organism evidence="6 7">
    <name type="scientific">Frondihabitans peucedani</name>
    <dbReference type="NCBI Taxonomy" id="598626"/>
    <lineage>
        <taxon>Bacteria</taxon>
        <taxon>Bacillati</taxon>
        <taxon>Actinomycetota</taxon>
        <taxon>Actinomycetes</taxon>
        <taxon>Micrococcales</taxon>
        <taxon>Microbacteriaceae</taxon>
        <taxon>Frondihabitans</taxon>
    </lineage>
</organism>
<feature type="domain" description="HTH marR-type" evidence="5">
    <location>
        <begin position="26"/>
        <end position="160"/>
    </location>
</feature>
<dbReference type="InterPro" id="IPR000835">
    <property type="entry name" value="HTH_MarR-typ"/>
</dbReference>
<dbReference type="InterPro" id="IPR036388">
    <property type="entry name" value="WH-like_DNA-bd_sf"/>
</dbReference>
<dbReference type="SMART" id="SM00347">
    <property type="entry name" value="HTH_MARR"/>
    <property type="match status" value="1"/>
</dbReference>
<dbReference type="Gene3D" id="1.10.10.10">
    <property type="entry name" value="Winged helix-like DNA-binding domain superfamily/Winged helix DNA-binding domain"/>
    <property type="match status" value="1"/>
</dbReference>
<dbReference type="PROSITE" id="PS01117">
    <property type="entry name" value="HTH_MARR_1"/>
    <property type="match status" value="1"/>
</dbReference>
<reference evidence="7" key="1">
    <citation type="journal article" date="2019" name="Int. J. Syst. Evol. Microbiol.">
        <title>The Global Catalogue of Microorganisms (GCM) 10K type strain sequencing project: providing services to taxonomists for standard genome sequencing and annotation.</title>
        <authorList>
            <consortium name="The Broad Institute Genomics Platform"/>
            <consortium name="The Broad Institute Genome Sequencing Center for Infectious Disease"/>
            <person name="Wu L."/>
            <person name="Ma J."/>
        </authorList>
    </citation>
    <scope>NUCLEOTIDE SEQUENCE [LARGE SCALE GENOMIC DNA]</scope>
    <source>
        <strain evidence="7">JCM 17442</strain>
    </source>
</reference>
<dbReference type="SUPFAM" id="SSF46785">
    <property type="entry name" value="Winged helix' DNA-binding domain"/>
    <property type="match status" value="1"/>
</dbReference>
<dbReference type="EMBL" id="BAABAU010000001">
    <property type="protein sequence ID" value="GAA4266216.1"/>
    <property type="molecule type" value="Genomic_DNA"/>
</dbReference>
<dbReference type="PANTHER" id="PTHR33164">
    <property type="entry name" value="TRANSCRIPTIONAL REGULATOR, MARR FAMILY"/>
    <property type="match status" value="1"/>
</dbReference>
<dbReference type="PANTHER" id="PTHR33164:SF57">
    <property type="entry name" value="MARR-FAMILY TRANSCRIPTIONAL REGULATOR"/>
    <property type="match status" value="1"/>
</dbReference>
<protein>
    <submittedName>
        <fullName evidence="6">MarR family transcriptional regulator</fullName>
    </submittedName>
</protein>
<evidence type="ECO:0000313" key="7">
    <source>
        <dbReference type="Proteomes" id="UP001501594"/>
    </source>
</evidence>
<evidence type="ECO:0000256" key="3">
    <source>
        <dbReference type="ARBA" id="ARBA00023163"/>
    </source>
</evidence>
<keyword evidence="3" id="KW-0804">Transcription</keyword>
<dbReference type="Proteomes" id="UP001501594">
    <property type="component" value="Unassembled WGS sequence"/>
</dbReference>
<evidence type="ECO:0000256" key="1">
    <source>
        <dbReference type="ARBA" id="ARBA00023015"/>
    </source>
</evidence>
<dbReference type="Pfam" id="PF01047">
    <property type="entry name" value="MarR"/>
    <property type="match status" value="1"/>
</dbReference>
<proteinExistence type="predicted"/>
<sequence length="161" mass="18024">MLHTREMTSEGARPAERDETTTEARLDALERQFGVMFEAFRQRQREQALMIDPALQPTGLRTVAALVYGGPTGAGPLADLLGYDKSVLSRQLHQLEELGLVTREQDPSDRRAVIISATPEAVARILAIRGHDRDAFRARLSTWPRADLDDLTRLLTALYSR</sequence>
<dbReference type="InterPro" id="IPR039422">
    <property type="entry name" value="MarR/SlyA-like"/>
</dbReference>
<keyword evidence="1" id="KW-0805">Transcription regulation</keyword>
<keyword evidence="2" id="KW-0238">DNA-binding</keyword>
<evidence type="ECO:0000256" key="4">
    <source>
        <dbReference type="SAM" id="MobiDB-lite"/>
    </source>
</evidence>
<dbReference type="PROSITE" id="PS50995">
    <property type="entry name" value="HTH_MARR_2"/>
    <property type="match status" value="1"/>
</dbReference>
<dbReference type="InterPro" id="IPR036390">
    <property type="entry name" value="WH_DNA-bd_sf"/>
</dbReference>
<comment type="caution">
    <text evidence="6">The sequence shown here is derived from an EMBL/GenBank/DDBJ whole genome shotgun (WGS) entry which is preliminary data.</text>
</comment>
<name>A0ABP8E236_9MICO</name>
<dbReference type="InterPro" id="IPR023187">
    <property type="entry name" value="Tscrpt_reg_MarR-type_CS"/>
</dbReference>
<evidence type="ECO:0000256" key="2">
    <source>
        <dbReference type="ARBA" id="ARBA00023125"/>
    </source>
</evidence>